<reference evidence="1 2" key="1">
    <citation type="submission" date="2015-01" db="EMBL/GenBank/DDBJ databases">
        <title>Evolution of Trichinella species and genotypes.</title>
        <authorList>
            <person name="Korhonen P.K."/>
            <person name="Edoardo P."/>
            <person name="Giuseppe L.R."/>
            <person name="Gasser R.B."/>
        </authorList>
    </citation>
    <scope>NUCLEOTIDE SEQUENCE [LARGE SCALE GENOMIC DNA]</scope>
    <source>
        <strain evidence="1">ISS3</strain>
    </source>
</reference>
<gene>
    <name evidence="1" type="ORF">T01_9578</name>
</gene>
<name>A0A0V0YV30_TRISP</name>
<protein>
    <submittedName>
        <fullName evidence="1">Uncharacterized protein</fullName>
    </submittedName>
</protein>
<evidence type="ECO:0000313" key="1">
    <source>
        <dbReference type="EMBL" id="KRY04167.1"/>
    </source>
</evidence>
<dbReference type="InParanoid" id="A0A0V0YV30"/>
<feature type="non-terminal residue" evidence="1">
    <location>
        <position position="1"/>
    </location>
</feature>
<proteinExistence type="predicted"/>
<accession>A0A0V0YV30</accession>
<dbReference type="AlphaFoldDB" id="A0A0V0YV30"/>
<organism evidence="1 2">
    <name type="scientific">Trichinella spiralis</name>
    <name type="common">Trichina worm</name>
    <dbReference type="NCBI Taxonomy" id="6334"/>
    <lineage>
        <taxon>Eukaryota</taxon>
        <taxon>Metazoa</taxon>
        <taxon>Ecdysozoa</taxon>
        <taxon>Nematoda</taxon>
        <taxon>Enoplea</taxon>
        <taxon>Dorylaimia</taxon>
        <taxon>Trichinellida</taxon>
        <taxon>Trichinellidae</taxon>
        <taxon>Trichinella</taxon>
    </lineage>
</organism>
<comment type="caution">
    <text evidence="1">The sequence shown here is derived from an EMBL/GenBank/DDBJ whole genome shotgun (WGS) entry which is preliminary data.</text>
</comment>
<evidence type="ECO:0000313" key="2">
    <source>
        <dbReference type="Proteomes" id="UP000054776"/>
    </source>
</evidence>
<dbReference type="OrthoDB" id="5935319at2759"/>
<dbReference type="EMBL" id="JYDH01004531">
    <property type="protein sequence ID" value="KRY04167.1"/>
    <property type="molecule type" value="Genomic_DNA"/>
</dbReference>
<sequence>APTPGHQITTFALIQRFVEAKAETTSQDDQSIIEYRVTHSIAYSPRNDGMHKPQHYLGALTKSVYVSMESSA</sequence>
<dbReference type="Proteomes" id="UP000054776">
    <property type="component" value="Unassembled WGS sequence"/>
</dbReference>
<keyword evidence="2" id="KW-1185">Reference proteome</keyword>